<dbReference type="RefSeq" id="WP_340295843.1">
    <property type="nucleotide sequence ID" value="NZ_JBBEOI010000322.1"/>
</dbReference>
<sequence>MPSSPLPDGPGQLAVHLLDQAEACGRLGSPLYDRLLRGLAADLQERGVLAEVLEDHRGAARDDLVPLRLLGGVHHLVLTGRAPRLARQYPSVGGTPDDDLLPAFLAALQEHAEEVRPWFASAPQTNEVGRSTALVGGLLLLLDGRDLPVRLYETGASAGLNLHADRFRHQVAASGRWWGPDSSPVALEDAWQGAAPDPGAPLRIIERHGSDIAPLDLTVPGAPDRLLAYVWPDQTARVARLRAALAVAAAHPQPVARLGAADAVRAMTLAPGHLTVLWHSIMWQYVPAAEQAAAEDALAALGATATDDALLVRLSLEPATPEDGPAADFVVSATVWPGGARQLLGRASPHGPPVTWLG</sequence>
<dbReference type="Proteomes" id="UP001595685">
    <property type="component" value="Unassembled WGS sequence"/>
</dbReference>
<evidence type="ECO:0000313" key="1">
    <source>
        <dbReference type="EMBL" id="MFC3689713.1"/>
    </source>
</evidence>
<keyword evidence="2" id="KW-1185">Reference proteome</keyword>
<proteinExistence type="predicted"/>
<dbReference type="Pfam" id="PF10094">
    <property type="entry name" value="DUF2332"/>
    <property type="match status" value="1"/>
</dbReference>
<reference evidence="2" key="1">
    <citation type="journal article" date="2019" name="Int. J. Syst. Evol. Microbiol.">
        <title>The Global Catalogue of Microorganisms (GCM) 10K type strain sequencing project: providing services to taxonomists for standard genome sequencing and annotation.</title>
        <authorList>
            <consortium name="The Broad Institute Genomics Platform"/>
            <consortium name="The Broad Institute Genome Sequencing Center for Infectious Disease"/>
            <person name="Wu L."/>
            <person name="Ma J."/>
        </authorList>
    </citation>
    <scope>NUCLEOTIDE SEQUENCE [LARGE SCALE GENOMIC DNA]</scope>
    <source>
        <strain evidence="2">NCAIM B.02333</strain>
    </source>
</reference>
<gene>
    <name evidence="1" type="ORF">ACFOLH_15300</name>
</gene>
<comment type="caution">
    <text evidence="1">The sequence shown here is derived from an EMBL/GenBank/DDBJ whole genome shotgun (WGS) entry which is preliminary data.</text>
</comment>
<dbReference type="InterPro" id="IPR011200">
    <property type="entry name" value="UCP012608"/>
</dbReference>
<evidence type="ECO:0000313" key="2">
    <source>
        <dbReference type="Proteomes" id="UP001595685"/>
    </source>
</evidence>
<protein>
    <submittedName>
        <fullName evidence="1">DUF2332 domain-containing protein</fullName>
    </submittedName>
</protein>
<dbReference type="EMBL" id="JBHRWW010000012">
    <property type="protein sequence ID" value="MFC3689713.1"/>
    <property type="molecule type" value="Genomic_DNA"/>
</dbReference>
<organism evidence="1 2">
    <name type="scientific">Aquipuribacter hungaricus</name>
    <dbReference type="NCBI Taxonomy" id="545624"/>
    <lineage>
        <taxon>Bacteria</taxon>
        <taxon>Bacillati</taxon>
        <taxon>Actinomycetota</taxon>
        <taxon>Actinomycetes</taxon>
        <taxon>Micrococcales</taxon>
        <taxon>Intrasporangiaceae</taxon>
        <taxon>Aquipuribacter</taxon>
    </lineage>
</organism>
<name>A0ABV7WME1_9MICO</name>
<dbReference type="PIRSF" id="PIRSF012608">
    <property type="entry name" value="UCP012608"/>
    <property type="match status" value="1"/>
</dbReference>
<accession>A0ABV7WME1</accession>